<gene>
    <name evidence="1" type="ORF">B0T14DRAFT_566695</name>
</gene>
<accession>A0AA39WQX4</accession>
<dbReference type="Gene3D" id="3.40.50.300">
    <property type="entry name" value="P-loop containing nucleotide triphosphate hydrolases"/>
    <property type="match status" value="1"/>
</dbReference>
<name>A0AA39WQX4_9PEZI</name>
<reference evidence="1" key="1">
    <citation type="submission" date="2023-06" db="EMBL/GenBank/DDBJ databases">
        <title>Genome-scale phylogeny and comparative genomics of the fungal order Sordariales.</title>
        <authorList>
            <consortium name="Lawrence Berkeley National Laboratory"/>
            <person name="Hensen N."/>
            <person name="Bonometti L."/>
            <person name="Westerberg I."/>
            <person name="Brannstrom I.O."/>
            <person name="Guillou S."/>
            <person name="Cros-Aarteil S."/>
            <person name="Calhoun S."/>
            <person name="Haridas S."/>
            <person name="Kuo A."/>
            <person name="Mondo S."/>
            <person name="Pangilinan J."/>
            <person name="Riley R."/>
            <person name="Labutti K."/>
            <person name="Andreopoulos B."/>
            <person name="Lipzen A."/>
            <person name="Chen C."/>
            <person name="Yanf M."/>
            <person name="Daum C."/>
            <person name="Ng V."/>
            <person name="Clum A."/>
            <person name="Steindorff A."/>
            <person name="Ohm R."/>
            <person name="Martin F."/>
            <person name="Silar P."/>
            <person name="Natvig D."/>
            <person name="Lalanne C."/>
            <person name="Gautier V."/>
            <person name="Ament-Velasquez S.L."/>
            <person name="Kruys A."/>
            <person name="Hutchinson M.I."/>
            <person name="Powell A.J."/>
            <person name="Barry K."/>
            <person name="Miller A.N."/>
            <person name="Grigoriev I.V."/>
            <person name="Debuchy R."/>
            <person name="Gladieux P."/>
            <person name="Thoren M.H."/>
            <person name="Johannesson H."/>
        </authorList>
    </citation>
    <scope>NUCLEOTIDE SEQUENCE</scope>
    <source>
        <strain evidence="1">CBS 606.72</strain>
    </source>
</reference>
<dbReference type="EMBL" id="JAULSU010000004">
    <property type="protein sequence ID" value="KAK0619891.1"/>
    <property type="molecule type" value="Genomic_DNA"/>
</dbReference>
<evidence type="ECO:0000313" key="1">
    <source>
        <dbReference type="EMBL" id="KAK0619891.1"/>
    </source>
</evidence>
<organism evidence="1 2">
    <name type="scientific">Immersiella caudata</name>
    <dbReference type="NCBI Taxonomy" id="314043"/>
    <lineage>
        <taxon>Eukaryota</taxon>
        <taxon>Fungi</taxon>
        <taxon>Dikarya</taxon>
        <taxon>Ascomycota</taxon>
        <taxon>Pezizomycotina</taxon>
        <taxon>Sordariomycetes</taxon>
        <taxon>Sordariomycetidae</taxon>
        <taxon>Sordariales</taxon>
        <taxon>Lasiosphaeriaceae</taxon>
        <taxon>Immersiella</taxon>
    </lineage>
</organism>
<protein>
    <submittedName>
        <fullName evidence="1">Uncharacterized protein</fullName>
    </submittedName>
</protein>
<keyword evidence="2" id="KW-1185">Reference proteome</keyword>
<proteinExistence type="predicted"/>
<evidence type="ECO:0000313" key="2">
    <source>
        <dbReference type="Proteomes" id="UP001175000"/>
    </source>
</evidence>
<sequence>MAFHGIFRWSSSCVPTPSGNGAPPDPIPALQKLIDGSKVVPNHALIDPVAQYLNRSSPDYDQTRTSLRRHFLDIIATSNSTKNFTYIFTNSRSSSKADGEGALDYEKAAAKRGIPFIPLILDCDLDENLKRTANRGGSSTTKLTDHETAETIRKEEESHRFGREVELEMDITALGPREAAIKILEHVKRFV</sequence>
<dbReference type="InterPro" id="IPR027417">
    <property type="entry name" value="P-loop_NTPase"/>
</dbReference>
<comment type="caution">
    <text evidence="1">The sequence shown here is derived from an EMBL/GenBank/DDBJ whole genome shotgun (WGS) entry which is preliminary data.</text>
</comment>
<dbReference type="Proteomes" id="UP001175000">
    <property type="component" value="Unassembled WGS sequence"/>
</dbReference>
<dbReference type="AlphaFoldDB" id="A0AA39WQX4"/>